<protein>
    <submittedName>
        <fullName evidence="1">Uncharacterized protein</fullName>
    </submittedName>
</protein>
<accession>A0A2N9JEY9</accession>
<dbReference type="Proteomes" id="UP000238164">
    <property type="component" value="Chromosome 1"/>
</dbReference>
<evidence type="ECO:0000313" key="2">
    <source>
        <dbReference type="Proteomes" id="UP000238164"/>
    </source>
</evidence>
<dbReference type="EMBL" id="LT985188">
    <property type="protein sequence ID" value="SPD86109.1"/>
    <property type="molecule type" value="Genomic_DNA"/>
</dbReference>
<dbReference type="KEGG" id="mgg:MPLG2_1073"/>
<sequence>MAEQQWQRLVDSVEGAFSLEVPAGWQGDVRTLRVGQLTRRAVRAVSPDGSVRLSLHDPDLPAFYEPSSGMFVTPGVHQLMPFVPAETFLPQYLQQRFGAAPGFTIGAVVDEPDLVRDTVQRAAQRGFQVRPTAASAEFSFTDQGRPVAALMMCSTTSFGPTWAADVFAVFAVGGSRPDRALLLHALLSERTDAQWQAGENQLFANQQAINAQQSQQWMNVMTQGHNQRMGDIAAAGMANTAMHNDRMAMGQAATDAYLDRLNQPVAGVGDGVGAPGLDQQHQSINAIREEETVRTASGDDVQVEAGADRYFVDERNRTWVGAQGNVQANDFTAAGLNPDDYQEGQIRR</sequence>
<organism evidence="1 2">
    <name type="scientific">Micropruina glycogenica</name>
    <dbReference type="NCBI Taxonomy" id="75385"/>
    <lineage>
        <taxon>Bacteria</taxon>
        <taxon>Bacillati</taxon>
        <taxon>Actinomycetota</taxon>
        <taxon>Actinomycetes</taxon>
        <taxon>Propionibacteriales</taxon>
        <taxon>Nocardioidaceae</taxon>
        <taxon>Micropruina</taxon>
    </lineage>
</organism>
<gene>
    <name evidence="1" type="ORF">MPLG2_1073</name>
</gene>
<reference evidence="1 2" key="1">
    <citation type="submission" date="2018-02" db="EMBL/GenBank/DDBJ databases">
        <authorList>
            <person name="Cohen D.B."/>
            <person name="Kent A.D."/>
        </authorList>
    </citation>
    <scope>NUCLEOTIDE SEQUENCE [LARGE SCALE GENOMIC DNA]</scope>
    <source>
        <strain evidence="1">1</strain>
    </source>
</reference>
<dbReference type="RefSeq" id="WP_105185182.1">
    <property type="nucleotide sequence ID" value="NZ_BAAAGO010000015.1"/>
</dbReference>
<dbReference type="AlphaFoldDB" id="A0A2N9JEY9"/>
<evidence type="ECO:0000313" key="1">
    <source>
        <dbReference type="EMBL" id="SPD86109.1"/>
    </source>
</evidence>
<dbReference type="OrthoDB" id="8902323at2"/>
<proteinExistence type="predicted"/>
<name>A0A2N9JEY9_9ACTN</name>
<keyword evidence="2" id="KW-1185">Reference proteome</keyword>